<evidence type="ECO:0000313" key="37">
    <source>
        <dbReference type="Proteomes" id="UP000483142"/>
    </source>
</evidence>
<dbReference type="EMBL" id="JAKKWZ010000017">
    <property type="protein sequence ID" value="MCG0340434.1"/>
    <property type="molecule type" value="Genomic_DNA"/>
</dbReference>
<accession>A0A396F070</accession>
<dbReference type="Proteomes" id="UP000462885">
    <property type="component" value="Unassembled WGS sequence"/>
</dbReference>
<evidence type="ECO:0000313" key="35">
    <source>
        <dbReference type="Proteomes" id="UP000470777"/>
    </source>
</evidence>
<reference evidence="29 30" key="2">
    <citation type="journal article" date="2019" name="Nat. Med.">
        <title>A library of human gut bacterial isolates paired with longitudinal multiomics data enables mechanistic microbiome research.</title>
        <authorList>
            <person name="Poyet M."/>
            <person name="Groussin M."/>
            <person name="Gibbons S.M."/>
            <person name="Avila-Pacheco J."/>
            <person name="Jiang X."/>
            <person name="Kearney S.M."/>
            <person name="Perrotta A.R."/>
            <person name="Berdy B."/>
            <person name="Zhao S."/>
            <person name="Lieberman T.D."/>
            <person name="Swanson P.K."/>
            <person name="Smith M."/>
            <person name="Roesemann S."/>
            <person name="Alexander J.E."/>
            <person name="Rich S.A."/>
            <person name="Livny J."/>
            <person name="Vlamakis H."/>
            <person name="Clish C."/>
            <person name="Bullock K."/>
            <person name="Deik A."/>
            <person name="Scott J."/>
            <person name="Pierce K.A."/>
            <person name="Xavier R.J."/>
            <person name="Alm E.J."/>
        </authorList>
    </citation>
    <scope>NUCLEOTIDE SEQUENCE [LARGE SCALE GENOMIC DNA]</scope>
    <source>
        <strain evidence="5 33">BIOML-A140</strain>
        <strain evidence="4 37">BIOML-A141</strain>
        <strain evidence="1 29">BIOML-A73</strain>
        <strain evidence="9 30">BIOML-A82</strain>
        <strain evidence="8 35">BIOML-A85</strain>
        <strain evidence="2 34">BIOML-A9</strain>
        <strain evidence="7 36">BIOML-A93</strain>
        <strain evidence="6 31">BIOML-A98</strain>
    </source>
</reference>
<dbReference type="Proteomes" id="UP000283958">
    <property type="component" value="Unassembled WGS sequence"/>
</dbReference>
<dbReference type="EMBL" id="QRYT01000065">
    <property type="protein sequence ID" value="RGV04054.1"/>
    <property type="molecule type" value="Genomic_DNA"/>
</dbReference>
<dbReference type="EMBL" id="JABDSH010000077">
    <property type="protein sequence ID" value="NMW36572.1"/>
    <property type="molecule type" value="Genomic_DNA"/>
</dbReference>
<evidence type="ECO:0000313" key="5">
    <source>
        <dbReference type="EMBL" id="KAB6469661.1"/>
    </source>
</evidence>
<sequence>MRKIHSLLAAACLLAASCNKEEIQSETDKAGMYHITVAVTGSSPKGSVHIYNLDGVRFRNERTGTSAASVDESFTDKAEYSTEKPVSQITVQGILYSKESAIITMQIKKDGESVFNQSKQLEAVPGIDTTVDLVYSTLK</sequence>
<evidence type="ECO:0000313" key="26">
    <source>
        <dbReference type="Proteomes" id="UP000283958"/>
    </source>
</evidence>
<dbReference type="EMBL" id="WDBZ01000096">
    <property type="protein sequence ID" value="KAB6444425.1"/>
    <property type="molecule type" value="Genomic_DNA"/>
</dbReference>
<evidence type="ECO:0000313" key="4">
    <source>
        <dbReference type="EMBL" id="KAB6444425.1"/>
    </source>
</evidence>
<dbReference type="Proteomes" id="UP000261003">
    <property type="component" value="Unassembled WGS sequence"/>
</dbReference>
<evidence type="ECO:0000313" key="21">
    <source>
        <dbReference type="EMBL" id="RHK85516.1"/>
    </source>
</evidence>
<evidence type="ECO:0000313" key="24">
    <source>
        <dbReference type="Proteomes" id="UP000283429"/>
    </source>
</evidence>
<dbReference type="Proteomes" id="UP000285379">
    <property type="component" value="Unassembled WGS sequence"/>
</dbReference>
<organism evidence="15 22">
    <name type="scientific">Phocaeicola vulgatus</name>
    <name type="common">Bacteroides vulgatus</name>
    <dbReference type="NCBI Taxonomy" id="821"/>
    <lineage>
        <taxon>Bacteria</taxon>
        <taxon>Pseudomonadati</taxon>
        <taxon>Bacteroidota</taxon>
        <taxon>Bacteroidia</taxon>
        <taxon>Bacteroidales</taxon>
        <taxon>Bacteroidaceae</taxon>
        <taxon>Phocaeicola</taxon>
    </lineage>
</organism>
<evidence type="ECO:0000313" key="6">
    <source>
        <dbReference type="EMBL" id="KAB6634759.1"/>
    </source>
</evidence>
<dbReference type="EMBL" id="WCZM01000022">
    <property type="protein sequence ID" value="KAB3567878.1"/>
    <property type="molecule type" value="Genomic_DNA"/>
</dbReference>
<evidence type="ECO:0000313" key="23">
    <source>
        <dbReference type="Proteomes" id="UP000261003"/>
    </source>
</evidence>
<dbReference type="EMBL" id="WCIF01000031">
    <property type="protein sequence ID" value="KAB5433701.1"/>
    <property type="molecule type" value="Genomic_DNA"/>
</dbReference>
<dbReference type="EMBL" id="QSTG01000024">
    <property type="protein sequence ID" value="RGM42666.1"/>
    <property type="molecule type" value="Genomic_DNA"/>
</dbReference>
<evidence type="ECO:0000313" key="20">
    <source>
        <dbReference type="EMBL" id="RHJ71993.1"/>
    </source>
</evidence>
<reference evidence="11" key="6">
    <citation type="submission" date="2022-01" db="EMBL/GenBank/DDBJ databases">
        <authorList>
            <person name="Mingchao X."/>
        </authorList>
    </citation>
    <scope>NUCLEOTIDE SEQUENCE</scope>
    <source>
        <strain evidence="11">Bv4372</strain>
    </source>
</reference>
<evidence type="ECO:0000313" key="9">
    <source>
        <dbReference type="EMBL" id="KAB6697615.1"/>
    </source>
</evidence>
<dbReference type="PROSITE" id="PS51257">
    <property type="entry name" value="PROKAR_LIPOPROTEIN"/>
    <property type="match status" value="1"/>
</dbReference>
<evidence type="ECO:0000313" key="18">
    <source>
        <dbReference type="EMBL" id="RGV04054.1"/>
    </source>
</evidence>
<dbReference type="Proteomes" id="UP000470952">
    <property type="component" value="Unassembled WGS sequence"/>
</dbReference>
<evidence type="ECO:0000313" key="36">
    <source>
        <dbReference type="Proteomes" id="UP000470952"/>
    </source>
</evidence>
<dbReference type="Proteomes" id="UP000437380">
    <property type="component" value="Unassembled WGS sequence"/>
</dbReference>
<evidence type="ECO:0000313" key="16">
    <source>
        <dbReference type="EMBL" id="RGM42666.1"/>
    </source>
</evidence>
<evidence type="ECO:0000313" key="19">
    <source>
        <dbReference type="EMBL" id="RHD73289.1"/>
    </source>
</evidence>
<dbReference type="Proteomes" id="UP000483142">
    <property type="component" value="Unassembled WGS sequence"/>
</dbReference>
<dbReference type="GeneID" id="43186597"/>
<dbReference type="EMBL" id="JAJCQG010000142">
    <property type="protein sequence ID" value="MCB7283705.1"/>
    <property type="molecule type" value="Genomic_DNA"/>
</dbReference>
<evidence type="ECO:0000313" key="29">
    <source>
        <dbReference type="Proteomes" id="UP000433382"/>
    </source>
</evidence>
<dbReference type="EMBL" id="QRXI01000041">
    <property type="protein sequence ID" value="RGT86912.1"/>
    <property type="molecule type" value="Genomic_DNA"/>
</dbReference>
<reference evidence="14 38" key="4">
    <citation type="submission" date="2020-04" db="EMBL/GenBank/DDBJ databases">
        <title>A novel gut-associated lysogenic phage, Bacteroides phage BV01, alters the host transcriptome and bile acid metabolism in Bacteroides vulgatus.</title>
        <authorList>
            <person name="Campbell D.E."/>
            <person name="Ly L."/>
            <person name="Ridlon J.M."/>
            <person name="Hsiao A."/>
            <person name="Degnan P.H."/>
        </authorList>
    </citation>
    <scope>NUCLEOTIDE SEQUENCE [LARGE SCALE GENOMIC DNA]</scope>
    <source>
        <strain evidence="14 38">VPI-4506</strain>
    </source>
</reference>
<evidence type="ECO:0000313" key="13">
    <source>
        <dbReference type="EMBL" id="MDU0247188.1"/>
    </source>
</evidence>
<reference evidence="13" key="8">
    <citation type="submission" date="2023-10" db="EMBL/GenBank/DDBJ databases">
        <title>Genome of potential pathogenic bacteria in Crohn's disease.</title>
        <authorList>
            <person name="Rodriguez-Palacios A."/>
        </authorList>
    </citation>
    <scope>NUCLEOTIDE SEQUENCE</scope>
    <source>
        <strain evidence="13">CavFT-hAR107</strain>
    </source>
</reference>
<dbReference type="EMBL" id="WCZV01000025">
    <property type="protein sequence ID" value="KAB6697615.1"/>
    <property type="molecule type" value="Genomic_DNA"/>
</dbReference>
<evidence type="ECO:0000313" key="8">
    <source>
        <dbReference type="EMBL" id="KAB6690105.1"/>
    </source>
</evidence>
<dbReference type="Proteomes" id="UP000468344">
    <property type="component" value="Unassembled WGS sequence"/>
</dbReference>
<evidence type="ECO:0000313" key="34">
    <source>
        <dbReference type="Proteomes" id="UP000470332"/>
    </source>
</evidence>
<dbReference type="EMBL" id="WDAL01000022">
    <property type="protein sequence ID" value="KAB6634759.1"/>
    <property type="molecule type" value="Genomic_DNA"/>
</dbReference>
<evidence type="ECO:0000313" key="1">
    <source>
        <dbReference type="EMBL" id="KAB3567878.1"/>
    </source>
</evidence>
<evidence type="ECO:0000313" key="3">
    <source>
        <dbReference type="EMBL" id="KAB5433701.1"/>
    </source>
</evidence>
<evidence type="ECO:0000313" key="10">
    <source>
        <dbReference type="EMBL" id="MCB7283705.1"/>
    </source>
</evidence>
<dbReference type="EMBL" id="WDBY01000094">
    <property type="protein sequence ID" value="KAB6469661.1"/>
    <property type="molecule type" value="Genomic_DNA"/>
</dbReference>
<dbReference type="Proteomes" id="UP000470332">
    <property type="component" value="Unassembled WGS sequence"/>
</dbReference>
<dbReference type="Proteomes" id="UP001210999">
    <property type="component" value="Unassembled WGS sequence"/>
</dbReference>
<reference evidence="22 23" key="1">
    <citation type="submission" date="2018-08" db="EMBL/GenBank/DDBJ databases">
        <title>A genome reference for cultivated species of the human gut microbiota.</title>
        <authorList>
            <person name="Zou Y."/>
            <person name="Xue W."/>
            <person name="Luo G."/>
        </authorList>
    </citation>
    <scope>NUCLEOTIDE SEQUENCE [LARGE SCALE GENOMIC DNA]</scope>
    <source>
        <strain evidence="18 27">AF14-8</strain>
        <strain evidence="17 25">AF18-14</strain>
        <strain evidence="21 28">AF39-8AT</strain>
        <strain evidence="20 26">AM09-18</strain>
        <strain evidence="19 24">AM30-40</strain>
        <strain evidence="16 23">OM08-13BH</strain>
        <strain evidence="15 22">TM05-16</strain>
    </source>
</reference>
<evidence type="ECO:0000313" key="31">
    <source>
        <dbReference type="Proteomes" id="UP000462015"/>
    </source>
</evidence>
<dbReference type="Proteomes" id="UP000462015">
    <property type="component" value="Unassembled WGS sequence"/>
</dbReference>
<dbReference type="Proteomes" id="UP000470777">
    <property type="component" value="Unassembled WGS sequence"/>
</dbReference>
<evidence type="ECO:0000313" key="33">
    <source>
        <dbReference type="Proteomes" id="UP000468344"/>
    </source>
</evidence>
<dbReference type="EMBL" id="QRMN01000056">
    <property type="protein sequence ID" value="RHJ71993.1"/>
    <property type="molecule type" value="Genomic_DNA"/>
</dbReference>
<reference evidence="3 32" key="3">
    <citation type="submission" date="2019-10" db="EMBL/GenBank/DDBJ databases">
        <title>Genome Sequence and Assembly of iSURF_14.</title>
        <authorList>
            <person name="Wucher B.R."/>
            <person name="Ruoff K.L."/>
            <person name="Price C.E."/>
            <person name="Valls R.R."/>
            <person name="O'Toole G.A."/>
        </authorList>
    </citation>
    <scope>NUCLEOTIDE SEQUENCE [LARGE SCALE GENOMIC DNA]</scope>
    <source>
        <strain evidence="3 32">ANK132K_3B</strain>
    </source>
</reference>
<evidence type="ECO:0000313" key="17">
    <source>
        <dbReference type="EMBL" id="RGT86912.1"/>
    </source>
</evidence>
<evidence type="ECO:0000313" key="38">
    <source>
        <dbReference type="Proteomes" id="UP000555193"/>
    </source>
</evidence>
<evidence type="ECO:0008006" key="39">
    <source>
        <dbReference type="Google" id="ProtNLM"/>
    </source>
</evidence>
<evidence type="ECO:0000313" key="25">
    <source>
        <dbReference type="Proteomes" id="UP000283833"/>
    </source>
</evidence>
<dbReference type="EMBL" id="WCZY01000024">
    <property type="protein sequence ID" value="KAB6690105.1"/>
    <property type="molecule type" value="Genomic_DNA"/>
</dbReference>
<dbReference type="Proteomes" id="UP000283833">
    <property type="component" value="Unassembled WGS sequence"/>
</dbReference>
<evidence type="ECO:0000313" key="32">
    <source>
        <dbReference type="Proteomes" id="UP000462885"/>
    </source>
</evidence>
<evidence type="ECO:0000313" key="2">
    <source>
        <dbReference type="EMBL" id="KAB3856782.1"/>
    </source>
</evidence>
<gene>
    <name evidence="21" type="ORF">DW043_14725</name>
    <name evidence="20" type="ORF">DW105_17890</name>
    <name evidence="19" type="ORF">DW783_18955</name>
    <name evidence="18" type="ORF">DWW27_19700</name>
    <name evidence="17" type="ORF">DWX04_20550</name>
    <name evidence="16" type="ORF">DXC16_13735</name>
    <name evidence="15" type="ORF">DXD46_08740</name>
    <name evidence="3" type="ORF">F9Z94_19330</name>
    <name evidence="2" type="ORF">GAS37_17865</name>
    <name evidence="1" type="ORF">GAY01_14550</name>
    <name evidence="6" type="ORF">GAY12_12305</name>
    <name evidence="9" type="ORF">GAY17_16650</name>
    <name evidence="5" type="ORF">GAZ06_23635</name>
    <name evidence="4" type="ORF">GAZ09_23655</name>
    <name evidence="7" type="ORF">GAZ76_17170</name>
    <name evidence="8" type="ORF">GAZ92_15540</name>
    <name evidence="14" type="ORF">HKQ54_10600</name>
    <name evidence="11" type="ORF">L4X52_10620</name>
    <name evidence="10" type="ORF">LI282_22135</name>
    <name evidence="12" type="ORF">PL594_14800</name>
    <name evidence="13" type="ORF">RVY68_00370</name>
</gene>
<comment type="caution">
    <text evidence="15">The sequence shown here is derived from an EMBL/GenBank/DDBJ whole genome shotgun (WGS) entry which is preliminary data.</text>
</comment>
<dbReference type="EMBL" id="QSJM01000075">
    <property type="protein sequence ID" value="RHD73289.1"/>
    <property type="molecule type" value="Genomic_DNA"/>
</dbReference>
<dbReference type="Proteomes" id="UP001199363">
    <property type="component" value="Unassembled WGS sequence"/>
</dbReference>
<dbReference type="Proteomes" id="UP000283429">
    <property type="component" value="Unassembled WGS sequence"/>
</dbReference>
<dbReference type="Proteomes" id="UP000555193">
    <property type="component" value="Unassembled WGS sequence"/>
</dbReference>
<dbReference type="Proteomes" id="UP000260640">
    <property type="component" value="Unassembled WGS sequence"/>
</dbReference>
<dbReference type="EMBL" id="WCXA01000044">
    <property type="protein sequence ID" value="KAB3856782.1"/>
    <property type="molecule type" value="Genomic_DNA"/>
</dbReference>
<name>A0A396F070_PHOVU</name>
<dbReference type="AlphaFoldDB" id="A0A396F070"/>
<dbReference type="EMBL" id="QSPP01000020">
    <property type="protein sequence ID" value="RGJ88355.1"/>
    <property type="molecule type" value="Genomic_DNA"/>
</dbReference>
<dbReference type="EMBL" id="QROB01000022">
    <property type="protein sequence ID" value="RHK85516.1"/>
    <property type="molecule type" value="Genomic_DNA"/>
</dbReference>
<proteinExistence type="predicted"/>
<dbReference type="Proteomes" id="UP000286392">
    <property type="component" value="Unassembled WGS sequence"/>
</dbReference>
<dbReference type="EMBL" id="JAWDHD010000002">
    <property type="protein sequence ID" value="MDU0247188.1"/>
    <property type="molecule type" value="Genomic_DNA"/>
</dbReference>
<evidence type="ECO:0000313" key="15">
    <source>
        <dbReference type="EMBL" id="RGJ88355.1"/>
    </source>
</evidence>
<evidence type="ECO:0000313" key="14">
    <source>
        <dbReference type="EMBL" id="NMW36572.1"/>
    </source>
</evidence>
<dbReference type="Proteomes" id="UP001201179">
    <property type="component" value="Unassembled WGS sequence"/>
</dbReference>
<evidence type="ECO:0000313" key="28">
    <source>
        <dbReference type="Proteomes" id="UP000286392"/>
    </source>
</evidence>
<evidence type="ECO:0000313" key="11">
    <source>
        <dbReference type="EMBL" id="MCG0340434.1"/>
    </source>
</evidence>
<evidence type="ECO:0000313" key="22">
    <source>
        <dbReference type="Proteomes" id="UP000260640"/>
    </source>
</evidence>
<dbReference type="Proteomes" id="UP001181258">
    <property type="component" value="Unassembled WGS sequence"/>
</dbReference>
<reference evidence="12" key="7">
    <citation type="submission" date="2023-01" db="EMBL/GenBank/DDBJ databases">
        <title>Human gut microbiome strain richness.</title>
        <authorList>
            <person name="Chen-Liaw A."/>
        </authorList>
    </citation>
    <scope>NUCLEOTIDE SEQUENCE</scope>
    <source>
        <strain evidence="12">H9_m1001271B151109d0_201107</strain>
    </source>
</reference>
<protein>
    <recommendedName>
        <fullName evidence="39">Lipoprotein</fullName>
    </recommendedName>
</protein>
<dbReference type="RefSeq" id="WP_005868906.1">
    <property type="nucleotide sequence ID" value="NZ_BAABYE010000002.1"/>
</dbReference>
<dbReference type="EMBL" id="WDAG01000024">
    <property type="protein sequence ID" value="KAB6657037.1"/>
    <property type="molecule type" value="Genomic_DNA"/>
</dbReference>
<evidence type="ECO:0000313" key="7">
    <source>
        <dbReference type="EMBL" id="KAB6657037.1"/>
    </source>
</evidence>
<dbReference type="Proteomes" id="UP000433382">
    <property type="component" value="Unassembled WGS sequence"/>
</dbReference>
<evidence type="ECO:0000313" key="27">
    <source>
        <dbReference type="Proteomes" id="UP000285379"/>
    </source>
</evidence>
<evidence type="ECO:0000313" key="30">
    <source>
        <dbReference type="Proteomes" id="UP000437380"/>
    </source>
</evidence>
<reference evidence="10" key="5">
    <citation type="submission" date="2021-10" db="EMBL/GenBank/DDBJ databases">
        <title>Collection of gut derived symbiotic bacterial strains cultured from healthy donors.</title>
        <authorList>
            <person name="Lin H."/>
            <person name="Littmann E."/>
            <person name="Kohout C."/>
            <person name="Pamer E.G."/>
        </authorList>
    </citation>
    <scope>NUCLEOTIDE SEQUENCE</scope>
    <source>
        <strain evidence="10">DFI.1.167</strain>
    </source>
</reference>
<evidence type="ECO:0000313" key="12">
    <source>
        <dbReference type="EMBL" id="MDB0852768.1"/>
    </source>
</evidence>
<dbReference type="EMBL" id="JAQKEI010000019">
    <property type="protein sequence ID" value="MDB0852768.1"/>
    <property type="molecule type" value="Genomic_DNA"/>
</dbReference>